<evidence type="ECO:0000256" key="1">
    <source>
        <dbReference type="ARBA" id="ARBA00004651"/>
    </source>
</evidence>
<evidence type="ECO:0000256" key="3">
    <source>
        <dbReference type="ARBA" id="ARBA00022692"/>
    </source>
</evidence>
<gene>
    <name evidence="10" type="ORF">ACFQO6_23645</name>
</gene>
<evidence type="ECO:0000313" key="10">
    <source>
        <dbReference type="EMBL" id="MFC7363286.1"/>
    </source>
</evidence>
<comment type="similarity">
    <text evidence="6">Belongs to the ABC-4 integral membrane protein family.</text>
</comment>
<keyword evidence="11" id="KW-1185">Reference proteome</keyword>
<feature type="transmembrane region" description="Helical" evidence="7">
    <location>
        <begin position="314"/>
        <end position="347"/>
    </location>
</feature>
<proteinExistence type="inferred from homology"/>
<feature type="transmembrane region" description="Helical" evidence="7">
    <location>
        <begin position="714"/>
        <end position="742"/>
    </location>
</feature>
<evidence type="ECO:0000259" key="8">
    <source>
        <dbReference type="Pfam" id="PF02687"/>
    </source>
</evidence>
<dbReference type="PANTHER" id="PTHR30572">
    <property type="entry name" value="MEMBRANE COMPONENT OF TRANSPORTER-RELATED"/>
    <property type="match status" value="1"/>
</dbReference>
<evidence type="ECO:0000313" key="11">
    <source>
        <dbReference type="Proteomes" id="UP001596524"/>
    </source>
</evidence>
<dbReference type="InterPro" id="IPR003838">
    <property type="entry name" value="ABC3_permease_C"/>
</dbReference>
<feature type="transmembrane region" description="Helical" evidence="7">
    <location>
        <begin position="803"/>
        <end position="826"/>
    </location>
</feature>
<name>A0ABW2N7K5_9ACTN</name>
<feature type="transmembrane region" description="Helical" evidence="7">
    <location>
        <begin position="440"/>
        <end position="458"/>
    </location>
</feature>
<feature type="transmembrane region" description="Helical" evidence="7">
    <location>
        <begin position="367"/>
        <end position="389"/>
    </location>
</feature>
<dbReference type="Pfam" id="PF12704">
    <property type="entry name" value="MacB_PCD"/>
    <property type="match status" value="2"/>
</dbReference>
<feature type="domain" description="ABC3 transporter permease C-terminal" evidence="8">
    <location>
        <begin position="721"/>
        <end position="836"/>
    </location>
</feature>
<evidence type="ECO:0000259" key="9">
    <source>
        <dbReference type="Pfam" id="PF12704"/>
    </source>
</evidence>
<evidence type="ECO:0000256" key="6">
    <source>
        <dbReference type="ARBA" id="ARBA00038076"/>
    </source>
</evidence>
<dbReference type="PANTHER" id="PTHR30572:SF4">
    <property type="entry name" value="ABC TRANSPORTER PERMEASE YTRF"/>
    <property type="match status" value="1"/>
</dbReference>
<protein>
    <submittedName>
        <fullName evidence="10">ABC transporter permease</fullName>
    </submittedName>
</protein>
<evidence type="ECO:0000256" key="5">
    <source>
        <dbReference type="ARBA" id="ARBA00023136"/>
    </source>
</evidence>
<organism evidence="10 11">
    <name type="scientific">Nocardioides astragali</name>
    <dbReference type="NCBI Taxonomy" id="1776736"/>
    <lineage>
        <taxon>Bacteria</taxon>
        <taxon>Bacillati</taxon>
        <taxon>Actinomycetota</taxon>
        <taxon>Actinomycetes</taxon>
        <taxon>Propionibacteriales</taxon>
        <taxon>Nocardioidaceae</taxon>
        <taxon>Nocardioides</taxon>
    </lineage>
</organism>
<dbReference type="InterPro" id="IPR025857">
    <property type="entry name" value="MacB_PCD"/>
</dbReference>
<dbReference type="InterPro" id="IPR050250">
    <property type="entry name" value="Macrolide_Exporter_MacB"/>
</dbReference>
<feature type="domain" description="MacB-like periplasmic core" evidence="9">
    <location>
        <begin position="490"/>
        <end position="687"/>
    </location>
</feature>
<sequence>MLRVSLRNLLVSKLRLFLTIMAVTVGVTFVSGTFVLSDTMVKAFGELYAGLTSGTDVVVRSEAAYAADLAATGGQVRPLDESLVAKVGEVPGVAVAEGSVFGFALVLDEDGEPMQPGGAPTLGTSLTDDPRLAGAATFRKGRTPSGIHEMALDARTVKQAGYEIGDSVDVVLRDGRRSFWLVGIIGFGETDSLLGATLAGFDLPTAQKVLGKVGVVDEVDVMAEGGVSASELRDRVAEILPEDVEVLTGEQVAEDGTASVRDSMGAFTTIMLVFAGVSVVVGSFVIWNTFNVLVAQRRREVALLRAVGATRRQVLKGVLLEAAAIGLVSGAIGLALGVALAAGIRSLLELIGVEMPTTSPAVEPRTVMAALAVGLLVTLVAAIAPAWAATRVSPMEALRNAVPAGGPVSRARRLAGWGVIGAGIAALAVCAVVGNQRWATVFATLITFVGLVVAGPTLTRGMARLADHGPRGGGWRLAARNIARNSRRAAASALALTIGLTVVAAVTVTATSLKESVSEAVSGGNRSDLILEPAGAGLGISPSVADVLRARKDVADVVELRESAAQVDGRSALVTAMDTDGLDRVIDLGIQGGSLDALEPGSILISTTAAEDLGVRVGDTVTVTFPETGDIALTIGGTFNKGSLINTNYLMTIPDFTANVTAPLDGAILMNSTSGTDPAQAKAAIEAALVDYPNVTVNDPSDITQKAQDSVDQLLGIVTAMLLLAIVVAILGIVNTLVLSVVERTRELGLLRAVGGTRRQVRTVVRRESVLISLLGAVTGIALGLVTGIALSRSLVAEGVSTLAVPTLSLLTYLVIAAAVGVLAAIGPARRASKVDILRAIASE</sequence>
<feature type="transmembrane region" description="Helical" evidence="7">
    <location>
        <begin position="489"/>
        <end position="510"/>
    </location>
</feature>
<evidence type="ECO:0000256" key="7">
    <source>
        <dbReference type="SAM" id="Phobius"/>
    </source>
</evidence>
<reference evidence="11" key="1">
    <citation type="journal article" date="2019" name="Int. J. Syst. Evol. Microbiol.">
        <title>The Global Catalogue of Microorganisms (GCM) 10K type strain sequencing project: providing services to taxonomists for standard genome sequencing and annotation.</title>
        <authorList>
            <consortium name="The Broad Institute Genomics Platform"/>
            <consortium name="The Broad Institute Genome Sequencing Center for Infectious Disease"/>
            <person name="Wu L."/>
            <person name="Ma J."/>
        </authorList>
    </citation>
    <scope>NUCLEOTIDE SEQUENCE [LARGE SCALE GENOMIC DNA]</scope>
    <source>
        <strain evidence="11">FCH27</strain>
    </source>
</reference>
<feature type="domain" description="MacB-like periplasmic core" evidence="9">
    <location>
        <begin position="17"/>
        <end position="238"/>
    </location>
</feature>
<evidence type="ECO:0000256" key="4">
    <source>
        <dbReference type="ARBA" id="ARBA00022989"/>
    </source>
</evidence>
<dbReference type="Pfam" id="PF02687">
    <property type="entry name" value="FtsX"/>
    <property type="match status" value="2"/>
</dbReference>
<dbReference type="Proteomes" id="UP001596524">
    <property type="component" value="Unassembled WGS sequence"/>
</dbReference>
<feature type="transmembrane region" description="Helical" evidence="7">
    <location>
        <begin position="270"/>
        <end position="294"/>
    </location>
</feature>
<dbReference type="EMBL" id="JBHTCH010000030">
    <property type="protein sequence ID" value="MFC7363286.1"/>
    <property type="molecule type" value="Genomic_DNA"/>
</dbReference>
<comment type="subcellular location">
    <subcellularLocation>
        <location evidence="1">Cell membrane</location>
        <topology evidence="1">Multi-pass membrane protein</topology>
    </subcellularLocation>
</comment>
<comment type="caution">
    <text evidence="10">The sequence shown here is derived from an EMBL/GenBank/DDBJ whole genome shotgun (WGS) entry which is preliminary data.</text>
</comment>
<accession>A0ABW2N7K5</accession>
<feature type="transmembrane region" description="Helical" evidence="7">
    <location>
        <begin position="16"/>
        <end position="36"/>
    </location>
</feature>
<keyword evidence="2" id="KW-1003">Cell membrane</keyword>
<keyword evidence="4 7" id="KW-1133">Transmembrane helix</keyword>
<feature type="domain" description="ABC3 transporter permease C-terminal" evidence="8">
    <location>
        <begin position="273"/>
        <end position="394"/>
    </location>
</feature>
<keyword evidence="3 7" id="KW-0812">Transmembrane</keyword>
<keyword evidence="5 7" id="KW-0472">Membrane</keyword>
<feature type="transmembrane region" description="Helical" evidence="7">
    <location>
        <begin position="414"/>
        <end position="434"/>
    </location>
</feature>
<dbReference type="RefSeq" id="WP_255889366.1">
    <property type="nucleotide sequence ID" value="NZ_JAFMZM010000002.1"/>
</dbReference>
<feature type="transmembrane region" description="Helical" evidence="7">
    <location>
        <begin position="769"/>
        <end position="791"/>
    </location>
</feature>
<evidence type="ECO:0000256" key="2">
    <source>
        <dbReference type="ARBA" id="ARBA00022475"/>
    </source>
</evidence>